<dbReference type="NCBIfam" id="TIGR00621">
    <property type="entry name" value="ssb"/>
    <property type="match status" value="1"/>
</dbReference>
<evidence type="ECO:0000313" key="6">
    <source>
        <dbReference type="Proteomes" id="UP000288623"/>
    </source>
</evidence>
<dbReference type="PANTHER" id="PTHR10302">
    <property type="entry name" value="SINGLE-STRANDED DNA-BINDING PROTEIN"/>
    <property type="match status" value="1"/>
</dbReference>
<feature type="region of interest" description="Disordered" evidence="4">
    <location>
        <begin position="108"/>
        <end position="192"/>
    </location>
</feature>
<dbReference type="SUPFAM" id="SSF50249">
    <property type="entry name" value="Nucleic acid-binding proteins"/>
    <property type="match status" value="1"/>
</dbReference>
<comment type="caution">
    <text evidence="5">The sequence shown here is derived from an EMBL/GenBank/DDBJ whole genome shotgun (WGS) entry which is preliminary data.</text>
</comment>
<keyword evidence="1 2" id="KW-0238">DNA-binding</keyword>
<dbReference type="GO" id="GO:0003697">
    <property type="term" value="F:single-stranded DNA binding"/>
    <property type="evidence" value="ECO:0007669"/>
    <property type="project" value="UniProtKB-UniRule"/>
</dbReference>
<dbReference type="PANTHER" id="PTHR10302:SF27">
    <property type="entry name" value="SINGLE-STRANDED DNA-BINDING PROTEIN"/>
    <property type="match status" value="1"/>
</dbReference>
<dbReference type="Proteomes" id="UP000288623">
    <property type="component" value="Unassembled WGS sequence"/>
</dbReference>
<comment type="function">
    <text evidence="2">Plays an important role in DNA replication, recombination and repair. Binds to ssDNA and to an array of partner proteins to recruit them to their sites of action during DNA metabolism.</text>
</comment>
<evidence type="ECO:0000256" key="3">
    <source>
        <dbReference type="RuleBase" id="RU000524"/>
    </source>
</evidence>
<sequence>MINNVVLVGRLTKDPELRQTQSGVAVARFTLAVNRPFSSQNGEKQADFISIVVWRKQAENCAQFLHKGSLAGVQGRIQTGSYEGQDGKRVYTTEVIADNVQFLEPKNANSNYQQGQGGFQQQGGYQQQPYNGGNQNQFGGNQFGNSQQGGYQQPSYQQNQPTNQNYTNMNEDPFATPTDNKKVDVSEDDLPF</sequence>
<dbReference type="GO" id="GO:0006260">
    <property type="term" value="P:DNA replication"/>
    <property type="evidence" value="ECO:0007669"/>
    <property type="project" value="UniProtKB-UniRule"/>
</dbReference>
<keyword evidence="2" id="KW-0227">DNA damage</keyword>
<dbReference type="InterPro" id="IPR012340">
    <property type="entry name" value="NA-bd_OB-fold"/>
</dbReference>
<keyword evidence="2" id="KW-0233">DNA recombination</keyword>
<evidence type="ECO:0000256" key="1">
    <source>
        <dbReference type="ARBA" id="ARBA00023125"/>
    </source>
</evidence>
<dbReference type="PROSITE" id="PS50935">
    <property type="entry name" value="SSB"/>
    <property type="match status" value="1"/>
</dbReference>
<dbReference type="InterPro" id="IPR011344">
    <property type="entry name" value="ssDNA-bd"/>
</dbReference>
<dbReference type="OrthoDB" id="9809878at2"/>
<dbReference type="InterPro" id="IPR000424">
    <property type="entry name" value="Primosome_PriB/ssb"/>
</dbReference>
<proteinExistence type="inferred from homology"/>
<dbReference type="GO" id="GO:0006281">
    <property type="term" value="P:DNA repair"/>
    <property type="evidence" value="ECO:0007669"/>
    <property type="project" value="UniProtKB-UniRule"/>
</dbReference>
<comment type="caution">
    <text evidence="2">Lacks conserved residue(s) required for the propagation of feature annotation.</text>
</comment>
<dbReference type="FunFam" id="2.40.50.140:FF:000084">
    <property type="entry name" value="Single-stranded DNA-binding protein"/>
    <property type="match status" value="1"/>
</dbReference>
<keyword evidence="6" id="KW-1185">Reference proteome</keyword>
<gene>
    <name evidence="5" type="ORF">QI30_05520</name>
</gene>
<dbReference type="RefSeq" id="WP_126989940.1">
    <property type="nucleotide sequence ID" value="NZ_JTFC01000022.1"/>
</dbReference>
<reference evidence="5 6" key="1">
    <citation type="submission" date="2014-11" db="EMBL/GenBank/DDBJ databases">
        <title>Genome sequence and analysis of novel Kurthia sp.</title>
        <authorList>
            <person name="Lawson J.N."/>
            <person name="Gonzalez J.E."/>
            <person name="Rinauldi L."/>
            <person name="Xuan Z."/>
            <person name="Firman A."/>
            <person name="Shaddox L."/>
            <person name="Trudeau A."/>
            <person name="Shah S."/>
            <person name="Reiman D."/>
        </authorList>
    </citation>
    <scope>NUCLEOTIDE SEQUENCE [LARGE SCALE GENOMIC DNA]</scope>
    <source>
        <strain evidence="5 6">3B1D</strain>
    </source>
</reference>
<protein>
    <recommendedName>
        <fullName evidence="2 3">Single-stranded DNA-binding protein</fullName>
        <shortName evidence="2">SSB</shortName>
    </recommendedName>
</protein>
<dbReference type="CDD" id="cd04496">
    <property type="entry name" value="SSB_OBF"/>
    <property type="match status" value="1"/>
</dbReference>
<dbReference type="GO" id="GO:0006310">
    <property type="term" value="P:DNA recombination"/>
    <property type="evidence" value="ECO:0007669"/>
    <property type="project" value="UniProtKB-UniRule"/>
</dbReference>
<feature type="compositionally biased region" description="Low complexity" evidence="4">
    <location>
        <begin position="122"/>
        <end position="168"/>
    </location>
</feature>
<evidence type="ECO:0000256" key="2">
    <source>
        <dbReference type="HAMAP-Rule" id="MF_00984"/>
    </source>
</evidence>
<dbReference type="Pfam" id="PF00436">
    <property type="entry name" value="SSB"/>
    <property type="match status" value="1"/>
</dbReference>
<dbReference type="Gene3D" id="2.40.50.140">
    <property type="entry name" value="Nucleic acid-binding proteins"/>
    <property type="match status" value="1"/>
</dbReference>
<feature type="short sequence motif" description="Important for interaction with partner proteins" evidence="2">
    <location>
        <begin position="187"/>
        <end position="192"/>
    </location>
</feature>
<comment type="subunit">
    <text evidence="2">Homotetramer.</text>
</comment>
<dbReference type="AlphaFoldDB" id="A0A433RW38"/>
<dbReference type="EMBL" id="JTFC01000022">
    <property type="protein sequence ID" value="RUS57512.1"/>
    <property type="molecule type" value="Genomic_DNA"/>
</dbReference>
<keyword evidence="2" id="KW-0235">DNA replication</keyword>
<organism evidence="5 6">
    <name type="scientific">Candidatus Kurthia intestinigallinarum</name>
    <dbReference type="NCBI Taxonomy" id="1562256"/>
    <lineage>
        <taxon>Bacteria</taxon>
        <taxon>Bacillati</taxon>
        <taxon>Bacillota</taxon>
        <taxon>Bacilli</taxon>
        <taxon>Bacillales</taxon>
        <taxon>Caryophanaceae</taxon>
        <taxon>Kurthia</taxon>
    </lineage>
</organism>
<keyword evidence="2" id="KW-0234">DNA repair</keyword>
<evidence type="ECO:0000256" key="4">
    <source>
        <dbReference type="SAM" id="MobiDB-lite"/>
    </source>
</evidence>
<dbReference type="GO" id="GO:0009295">
    <property type="term" value="C:nucleoid"/>
    <property type="evidence" value="ECO:0007669"/>
    <property type="project" value="TreeGrafter"/>
</dbReference>
<evidence type="ECO:0000313" key="5">
    <source>
        <dbReference type="EMBL" id="RUS57512.1"/>
    </source>
</evidence>
<dbReference type="HAMAP" id="MF_00984">
    <property type="entry name" value="SSB"/>
    <property type="match status" value="1"/>
</dbReference>
<name>A0A433RW38_9BACL</name>
<accession>A0A433RW38</accession>